<protein>
    <submittedName>
        <fullName evidence="4">Thiol-disulfide isomerase or thioredoxin</fullName>
    </submittedName>
</protein>
<feature type="domain" description="Thioredoxin" evidence="3">
    <location>
        <begin position="24"/>
        <end position="163"/>
    </location>
</feature>
<dbReference type="InterPro" id="IPR036249">
    <property type="entry name" value="Thioredoxin-like_sf"/>
</dbReference>
<dbReference type="GO" id="GO:0015036">
    <property type="term" value="F:disulfide oxidoreductase activity"/>
    <property type="evidence" value="ECO:0007669"/>
    <property type="project" value="UniProtKB-ARBA"/>
</dbReference>
<dbReference type="PROSITE" id="PS51352">
    <property type="entry name" value="THIOREDOXIN_2"/>
    <property type="match status" value="1"/>
</dbReference>
<dbReference type="GO" id="GO:0016209">
    <property type="term" value="F:antioxidant activity"/>
    <property type="evidence" value="ECO:0007669"/>
    <property type="project" value="InterPro"/>
</dbReference>
<keyword evidence="4" id="KW-0413">Isomerase</keyword>
<dbReference type="SUPFAM" id="SSF52833">
    <property type="entry name" value="Thioredoxin-like"/>
    <property type="match status" value="1"/>
</dbReference>
<keyword evidence="5" id="KW-1185">Reference proteome</keyword>
<evidence type="ECO:0000256" key="2">
    <source>
        <dbReference type="SAM" id="SignalP"/>
    </source>
</evidence>
<evidence type="ECO:0000313" key="5">
    <source>
        <dbReference type="Proteomes" id="UP000199648"/>
    </source>
</evidence>
<evidence type="ECO:0000313" key="4">
    <source>
        <dbReference type="EMBL" id="SCZ62861.1"/>
    </source>
</evidence>
<accession>A0A1G5QNJ0</accession>
<dbReference type="AlphaFoldDB" id="A0A1G5QNJ0"/>
<proteinExistence type="predicted"/>
<dbReference type="GO" id="GO:0016853">
    <property type="term" value="F:isomerase activity"/>
    <property type="evidence" value="ECO:0007669"/>
    <property type="project" value="UniProtKB-KW"/>
</dbReference>
<dbReference type="Proteomes" id="UP000199648">
    <property type="component" value="Unassembled WGS sequence"/>
</dbReference>
<dbReference type="STRING" id="415747.SAMN03097708_02367"/>
<keyword evidence="1" id="KW-0676">Redox-active center</keyword>
<dbReference type="InterPro" id="IPR050553">
    <property type="entry name" value="Thioredoxin_ResA/DsbE_sf"/>
</dbReference>
<dbReference type="PROSITE" id="PS00194">
    <property type="entry name" value="THIOREDOXIN_1"/>
    <property type="match status" value="1"/>
</dbReference>
<dbReference type="OrthoDB" id="9788279at2"/>
<evidence type="ECO:0000259" key="3">
    <source>
        <dbReference type="PROSITE" id="PS51352"/>
    </source>
</evidence>
<dbReference type="Gene3D" id="3.40.30.10">
    <property type="entry name" value="Glutaredoxin"/>
    <property type="match status" value="1"/>
</dbReference>
<dbReference type="PANTHER" id="PTHR42852">
    <property type="entry name" value="THIOL:DISULFIDE INTERCHANGE PROTEIN DSBE"/>
    <property type="match status" value="1"/>
</dbReference>
<dbReference type="InterPro" id="IPR000866">
    <property type="entry name" value="AhpC/TSA"/>
</dbReference>
<dbReference type="EMBL" id="FMWD01000007">
    <property type="protein sequence ID" value="SCZ62861.1"/>
    <property type="molecule type" value="Genomic_DNA"/>
</dbReference>
<dbReference type="Pfam" id="PF00578">
    <property type="entry name" value="AhpC-TSA"/>
    <property type="match status" value="1"/>
</dbReference>
<dbReference type="CDD" id="cd02966">
    <property type="entry name" value="TlpA_like_family"/>
    <property type="match status" value="1"/>
</dbReference>
<feature type="signal peptide" evidence="2">
    <location>
        <begin position="1"/>
        <end position="29"/>
    </location>
</feature>
<feature type="chain" id="PRO_5011517221" evidence="2">
    <location>
        <begin position="30"/>
        <end position="167"/>
    </location>
</feature>
<dbReference type="InterPro" id="IPR013766">
    <property type="entry name" value="Thioredoxin_domain"/>
</dbReference>
<organism evidence="4 5">
    <name type="scientific">Thiohalomonas denitrificans</name>
    <dbReference type="NCBI Taxonomy" id="415747"/>
    <lineage>
        <taxon>Bacteria</taxon>
        <taxon>Pseudomonadati</taxon>
        <taxon>Pseudomonadota</taxon>
        <taxon>Gammaproteobacteria</taxon>
        <taxon>Thiohalomonadales</taxon>
        <taxon>Thiohalomonadaceae</taxon>
        <taxon>Thiohalomonas</taxon>
    </lineage>
</organism>
<keyword evidence="2" id="KW-0732">Signal</keyword>
<sequence length="167" mass="18787">MATNRLEVCSLRTFLFLLLTLSFSMTALAEARLTFEDVSSGQTHKLADYRGKWVVVNYWATWCPPCLEELPELVHFHEEHKDSDAVVVGINMEDLEGERLGRFLEENLVTYPVGVRTSDAQMIGPIPGLPTTYLVSPDGVVVAREVGAITSDRLIEFIDGFDQQVRR</sequence>
<reference evidence="4 5" key="1">
    <citation type="submission" date="2016-10" db="EMBL/GenBank/DDBJ databases">
        <authorList>
            <person name="de Groot N.N."/>
        </authorList>
    </citation>
    <scope>NUCLEOTIDE SEQUENCE [LARGE SCALE GENOMIC DNA]</scope>
    <source>
        <strain evidence="4 5">HLD2</strain>
    </source>
</reference>
<name>A0A1G5QNJ0_9GAMM</name>
<dbReference type="InterPro" id="IPR017937">
    <property type="entry name" value="Thioredoxin_CS"/>
</dbReference>
<gene>
    <name evidence="4" type="ORF">SAMN03097708_02367</name>
</gene>
<dbReference type="PANTHER" id="PTHR42852:SF13">
    <property type="entry name" value="PROTEIN DIPZ"/>
    <property type="match status" value="1"/>
</dbReference>
<evidence type="ECO:0000256" key="1">
    <source>
        <dbReference type="ARBA" id="ARBA00023284"/>
    </source>
</evidence>